<keyword evidence="2" id="KW-0813">Transport</keyword>
<evidence type="ECO:0000256" key="5">
    <source>
        <dbReference type="ARBA" id="ARBA00022692"/>
    </source>
</evidence>
<feature type="transmembrane region" description="Helical" evidence="10">
    <location>
        <begin position="247"/>
        <end position="267"/>
    </location>
</feature>
<feature type="transmembrane region" description="Helical" evidence="10">
    <location>
        <begin position="391"/>
        <end position="412"/>
    </location>
</feature>
<feature type="transmembrane region" description="Helical" evidence="10">
    <location>
        <begin position="418"/>
        <end position="439"/>
    </location>
</feature>
<sequence length="452" mass="49036">MSQSKFFHESKLLAKLAGPIIVGQIGQNLITLADTIMVGALGPLALGAAAFAGSIFIVFLIFGIGMLAPVTALFARMQGQANFPYGGVLLRHSVAVAVGISGFIIGLLYLLLPNLKLFGQTPEVLDLGAKFFEIIAWSVLPSLLYISYKQFTDGIGKTKVAMYVMILGVVLNVFGNWVLIHGHLGFPKMGLYGAAYATLIARVLMAIIMMVYVHVHPQFKHYFKEPWIHRFDHHLIKSMIRLGLPNGLTYVFEVGAFSAAAIMVGWFGAGPLAAHQITISLASTSFLITLGIGIAATIRVGYELGRGDYPLARFAGFTAIKLGAVYMAICGVGFFALRHWLPTFYVKDPDVINLAALFFIVVAIFEIFDGVQAVAIGALRGMSDTQWPGIIAFVAYWIVGLPVGYLLAFHLGVGPVGIWIGLLIGLIIASIFLTFRFHILSNRFIHKSNDTP</sequence>
<keyword evidence="4" id="KW-1003">Cell membrane</keyword>
<feature type="transmembrane region" description="Helical" evidence="10">
    <location>
        <begin position="192"/>
        <end position="215"/>
    </location>
</feature>
<gene>
    <name evidence="11" type="ORF">MNR06_02020</name>
</gene>
<keyword evidence="8 10" id="KW-0472">Membrane</keyword>
<dbReference type="Pfam" id="PF01554">
    <property type="entry name" value="MatE"/>
    <property type="match status" value="2"/>
</dbReference>
<dbReference type="Proteomes" id="UP000830116">
    <property type="component" value="Chromosome"/>
</dbReference>
<feature type="transmembrane region" description="Helical" evidence="10">
    <location>
        <begin position="131"/>
        <end position="148"/>
    </location>
</feature>
<dbReference type="PIRSF" id="PIRSF006603">
    <property type="entry name" value="DinF"/>
    <property type="match status" value="1"/>
</dbReference>
<protein>
    <recommendedName>
        <fullName evidence="9">Multidrug-efflux transporter</fullName>
    </recommendedName>
</protein>
<evidence type="ECO:0000256" key="1">
    <source>
        <dbReference type="ARBA" id="ARBA00004651"/>
    </source>
</evidence>
<keyword evidence="3" id="KW-0050">Antiport</keyword>
<comment type="subcellular location">
    <subcellularLocation>
        <location evidence="1">Cell membrane</location>
        <topology evidence="1">Multi-pass membrane protein</topology>
    </subcellularLocation>
</comment>
<keyword evidence="6 10" id="KW-1133">Transmembrane helix</keyword>
<evidence type="ECO:0000256" key="7">
    <source>
        <dbReference type="ARBA" id="ARBA00023065"/>
    </source>
</evidence>
<dbReference type="RefSeq" id="WP_243538334.1">
    <property type="nucleotide sequence ID" value="NZ_CP093442.1"/>
</dbReference>
<reference evidence="11" key="1">
    <citation type="submission" date="2022-03" db="EMBL/GenBank/DDBJ databases">
        <title>Genome Identification and Characterization of new species Bdellovibrio reynosense LBG001 sp. nov. from a Mexico soil sample.</title>
        <authorList>
            <person name="Camilli A."/>
            <person name="Ajao Y."/>
            <person name="Guo X."/>
        </authorList>
    </citation>
    <scope>NUCLEOTIDE SEQUENCE</scope>
    <source>
        <strain evidence="11">LBG001</strain>
    </source>
</reference>
<evidence type="ECO:0000256" key="2">
    <source>
        <dbReference type="ARBA" id="ARBA00022448"/>
    </source>
</evidence>
<accession>A0ABY4C9X7</accession>
<evidence type="ECO:0000313" key="11">
    <source>
        <dbReference type="EMBL" id="UOF01730.1"/>
    </source>
</evidence>
<proteinExistence type="predicted"/>
<name>A0ABY4C9X7_9BACT</name>
<feature type="transmembrane region" description="Helical" evidence="10">
    <location>
        <begin position="160"/>
        <end position="180"/>
    </location>
</feature>
<feature type="transmembrane region" description="Helical" evidence="10">
    <location>
        <begin position="12"/>
        <end position="32"/>
    </location>
</feature>
<evidence type="ECO:0000256" key="4">
    <source>
        <dbReference type="ARBA" id="ARBA00022475"/>
    </source>
</evidence>
<dbReference type="InterPro" id="IPR002528">
    <property type="entry name" value="MATE_fam"/>
</dbReference>
<keyword evidence="5 10" id="KW-0812">Transmembrane</keyword>
<keyword evidence="12" id="KW-1185">Reference proteome</keyword>
<feature type="transmembrane region" description="Helical" evidence="10">
    <location>
        <begin position="44"/>
        <end position="68"/>
    </location>
</feature>
<evidence type="ECO:0000256" key="6">
    <source>
        <dbReference type="ARBA" id="ARBA00022989"/>
    </source>
</evidence>
<feature type="transmembrane region" description="Helical" evidence="10">
    <location>
        <begin position="357"/>
        <end position="379"/>
    </location>
</feature>
<keyword evidence="7" id="KW-0406">Ion transport</keyword>
<dbReference type="InterPro" id="IPR048279">
    <property type="entry name" value="MdtK-like"/>
</dbReference>
<feature type="transmembrane region" description="Helical" evidence="10">
    <location>
        <begin position="279"/>
        <end position="302"/>
    </location>
</feature>
<dbReference type="CDD" id="cd13131">
    <property type="entry name" value="MATE_NorM_like"/>
    <property type="match status" value="1"/>
</dbReference>
<feature type="transmembrane region" description="Helical" evidence="10">
    <location>
        <begin position="89"/>
        <end position="111"/>
    </location>
</feature>
<evidence type="ECO:0000256" key="8">
    <source>
        <dbReference type="ARBA" id="ARBA00023136"/>
    </source>
</evidence>
<feature type="transmembrane region" description="Helical" evidence="10">
    <location>
        <begin position="314"/>
        <end position="337"/>
    </location>
</feature>
<dbReference type="EMBL" id="CP093442">
    <property type="protein sequence ID" value="UOF01730.1"/>
    <property type="molecule type" value="Genomic_DNA"/>
</dbReference>
<dbReference type="NCBIfam" id="TIGR00797">
    <property type="entry name" value="matE"/>
    <property type="match status" value="1"/>
</dbReference>
<evidence type="ECO:0000256" key="10">
    <source>
        <dbReference type="SAM" id="Phobius"/>
    </source>
</evidence>
<dbReference type="PANTHER" id="PTHR43298">
    <property type="entry name" value="MULTIDRUG RESISTANCE PROTEIN NORM-RELATED"/>
    <property type="match status" value="1"/>
</dbReference>
<dbReference type="InterPro" id="IPR050222">
    <property type="entry name" value="MATE_MdtK"/>
</dbReference>
<organism evidence="11 12">
    <name type="scientific">Bdellovibrio reynosensis</name>
    <dbReference type="NCBI Taxonomy" id="2835041"/>
    <lineage>
        <taxon>Bacteria</taxon>
        <taxon>Pseudomonadati</taxon>
        <taxon>Bdellovibrionota</taxon>
        <taxon>Bdellovibrionia</taxon>
        <taxon>Bdellovibrionales</taxon>
        <taxon>Pseudobdellovibrionaceae</taxon>
        <taxon>Bdellovibrio</taxon>
    </lineage>
</organism>
<evidence type="ECO:0000313" key="12">
    <source>
        <dbReference type="Proteomes" id="UP000830116"/>
    </source>
</evidence>
<evidence type="ECO:0000256" key="3">
    <source>
        <dbReference type="ARBA" id="ARBA00022449"/>
    </source>
</evidence>
<evidence type="ECO:0000256" key="9">
    <source>
        <dbReference type="ARBA" id="ARBA00031636"/>
    </source>
</evidence>
<dbReference type="PANTHER" id="PTHR43298:SF2">
    <property type="entry name" value="FMN_FAD EXPORTER YEEO-RELATED"/>
    <property type="match status" value="1"/>
</dbReference>